<keyword evidence="2" id="KW-1185">Reference proteome</keyword>
<dbReference type="Proteomes" id="UP000199647">
    <property type="component" value="Unassembled WGS sequence"/>
</dbReference>
<proteinExistence type="predicted"/>
<name>A0A1H9JF71_9HYPH</name>
<organism evidence="1 2">
    <name type="scientific">Faunimonas pinastri</name>
    <dbReference type="NCBI Taxonomy" id="1855383"/>
    <lineage>
        <taxon>Bacteria</taxon>
        <taxon>Pseudomonadati</taxon>
        <taxon>Pseudomonadota</taxon>
        <taxon>Alphaproteobacteria</taxon>
        <taxon>Hyphomicrobiales</taxon>
        <taxon>Afifellaceae</taxon>
        <taxon>Faunimonas</taxon>
    </lineage>
</organism>
<reference evidence="1 2" key="1">
    <citation type="submission" date="2016-10" db="EMBL/GenBank/DDBJ databases">
        <authorList>
            <person name="de Groot N.N."/>
        </authorList>
    </citation>
    <scope>NUCLEOTIDE SEQUENCE [LARGE SCALE GENOMIC DNA]</scope>
    <source>
        <strain evidence="1 2">A52C2</strain>
    </source>
</reference>
<dbReference type="EMBL" id="FOFG01000008">
    <property type="protein sequence ID" value="SEQ85419.1"/>
    <property type="molecule type" value="Genomic_DNA"/>
</dbReference>
<evidence type="ECO:0000313" key="2">
    <source>
        <dbReference type="Proteomes" id="UP000199647"/>
    </source>
</evidence>
<dbReference type="STRING" id="1855383.SAMN05216548_10899"/>
<gene>
    <name evidence="1" type="ORF">SAMN05216548_10899</name>
</gene>
<protein>
    <submittedName>
        <fullName evidence="1">Uncharacterized protein</fullName>
    </submittedName>
</protein>
<dbReference type="AlphaFoldDB" id="A0A1H9JF71"/>
<accession>A0A1H9JF71</accession>
<sequence length="55" mass="6224">MSELQEDIAEQLVVAAETLDGLSRLELQTLLRTAALVITDLRRQVEERTEAEREA</sequence>
<evidence type="ECO:0000313" key="1">
    <source>
        <dbReference type="EMBL" id="SEQ85419.1"/>
    </source>
</evidence>
<dbReference type="RefSeq" id="WP_177176835.1">
    <property type="nucleotide sequence ID" value="NZ_FOFG01000008.1"/>
</dbReference>